<dbReference type="RefSeq" id="XP_016242249.1">
    <property type="nucleotide sequence ID" value="XM_016400109.1"/>
</dbReference>
<proteinExistence type="predicted"/>
<dbReference type="STRING" id="569365.A0A0D2BSP1"/>
<dbReference type="OrthoDB" id="3938867at2759"/>
<name>A0A0D2BSP1_9EURO</name>
<dbReference type="Proteomes" id="UP000054466">
    <property type="component" value="Unassembled WGS sequence"/>
</dbReference>
<dbReference type="GeneID" id="27351767"/>
<organism evidence="1 2">
    <name type="scientific">Cladophialophora immunda</name>
    <dbReference type="NCBI Taxonomy" id="569365"/>
    <lineage>
        <taxon>Eukaryota</taxon>
        <taxon>Fungi</taxon>
        <taxon>Dikarya</taxon>
        <taxon>Ascomycota</taxon>
        <taxon>Pezizomycotina</taxon>
        <taxon>Eurotiomycetes</taxon>
        <taxon>Chaetothyriomycetidae</taxon>
        <taxon>Chaetothyriales</taxon>
        <taxon>Herpotrichiellaceae</taxon>
        <taxon>Cladophialophora</taxon>
    </lineage>
</organism>
<dbReference type="AlphaFoldDB" id="A0A0D2BSP1"/>
<accession>A0A0D2BSP1</accession>
<evidence type="ECO:0000313" key="1">
    <source>
        <dbReference type="EMBL" id="KIW22033.1"/>
    </source>
</evidence>
<dbReference type="HOGENOM" id="CLU_1234879_0_0_1"/>
<keyword evidence="2" id="KW-1185">Reference proteome</keyword>
<protein>
    <submittedName>
        <fullName evidence="1">Uncharacterized protein</fullName>
    </submittedName>
</protein>
<evidence type="ECO:0000313" key="2">
    <source>
        <dbReference type="Proteomes" id="UP000054466"/>
    </source>
</evidence>
<gene>
    <name evidence="1" type="ORF">PV07_12573</name>
</gene>
<dbReference type="VEuPathDB" id="FungiDB:PV07_12573"/>
<sequence>MVTRGFHIVLCGRRYFVYGYDGDAYPSGLGRNIVDDIPNDERLYQDWLQREREKVKCYVADLEKTAFTVTKSTLAKGRSSETLQDTYEPTWSLIDGLTSLPSSLCDVERHEWIYLVDLDSELFSINNWMVFELDDIPRDRWIPAVLHGEGEERDGQKRAFELCPEAGWRIDPPDYFPLSQGPQRDEYRSLYRRYDVSIVAPIEHDTIGARTSWGPSVAGAIFHH</sequence>
<reference evidence="1 2" key="1">
    <citation type="submission" date="2015-01" db="EMBL/GenBank/DDBJ databases">
        <title>The Genome Sequence of Cladophialophora immunda CBS83496.</title>
        <authorList>
            <consortium name="The Broad Institute Genomics Platform"/>
            <person name="Cuomo C."/>
            <person name="de Hoog S."/>
            <person name="Gorbushina A."/>
            <person name="Stielow B."/>
            <person name="Teixiera M."/>
            <person name="Abouelleil A."/>
            <person name="Chapman S.B."/>
            <person name="Priest M."/>
            <person name="Young S.K."/>
            <person name="Wortman J."/>
            <person name="Nusbaum C."/>
            <person name="Birren B."/>
        </authorList>
    </citation>
    <scope>NUCLEOTIDE SEQUENCE [LARGE SCALE GENOMIC DNA]</scope>
    <source>
        <strain evidence="1 2">CBS 83496</strain>
    </source>
</reference>
<dbReference type="EMBL" id="KN847056">
    <property type="protein sequence ID" value="KIW22033.1"/>
    <property type="molecule type" value="Genomic_DNA"/>
</dbReference>